<dbReference type="InterPro" id="IPR029787">
    <property type="entry name" value="Nucleotide_cyclase"/>
</dbReference>
<evidence type="ECO:0000313" key="3">
    <source>
        <dbReference type="EMBL" id="MBP0481043.1"/>
    </source>
</evidence>
<dbReference type="InterPro" id="IPR035919">
    <property type="entry name" value="EAL_sf"/>
</dbReference>
<dbReference type="InterPro" id="IPR050706">
    <property type="entry name" value="Cyclic-di-GMP_PDE-like"/>
</dbReference>
<dbReference type="SMART" id="SM00267">
    <property type="entry name" value="GGDEF"/>
    <property type="match status" value="1"/>
</dbReference>
<dbReference type="SUPFAM" id="SSF55073">
    <property type="entry name" value="Nucleotide cyclase"/>
    <property type="match status" value="1"/>
</dbReference>
<keyword evidence="4" id="KW-1185">Reference proteome</keyword>
<dbReference type="CDD" id="cd01948">
    <property type="entry name" value="EAL"/>
    <property type="match status" value="1"/>
</dbReference>
<proteinExistence type="predicted"/>
<dbReference type="Gene3D" id="3.20.20.450">
    <property type="entry name" value="EAL domain"/>
    <property type="match status" value="1"/>
</dbReference>
<organism evidence="3 4">
    <name type="scientific">Sagittula salina</name>
    <dbReference type="NCBI Taxonomy" id="2820268"/>
    <lineage>
        <taxon>Bacteria</taxon>
        <taxon>Pseudomonadati</taxon>
        <taxon>Pseudomonadota</taxon>
        <taxon>Alphaproteobacteria</taxon>
        <taxon>Rhodobacterales</taxon>
        <taxon>Roseobacteraceae</taxon>
        <taxon>Sagittula</taxon>
    </lineage>
</organism>
<gene>
    <name evidence="3" type="ORF">J5474_00860</name>
</gene>
<dbReference type="AlphaFoldDB" id="A0A940MM83"/>
<name>A0A940MM83_9RHOB</name>
<protein>
    <submittedName>
        <fullName evidence="3">GGDEF domain-containing protein</fullName>
    </submittedName>
</protein>
<feature type="domain" description="GGDEF" evidence="2">
    <location>
        <begin position="188"/>
        <end position="323"/>
    </location>
</feature>
<evidence type="ECO:0000313" key="4">
    <source>
        <dbReference type="Proteomes" id="UP000675940"/>
    </source>
</evidence>
<dbReference type="PROSITE" id="PS50883">
    <property type="entry name" value="EAL"/>
    <property type="match status" value="1"/>
</dbReference>
<accession>A0A940MM83</accession>
<reference evidence="3" key="1">
    <citation type="submission" date="2021-03" db="EMBL/GenBank/DDBJ databases">
        <title>Sagittula salina sp. nov. strain M10.9X isolated from the marine waste.</title>
        <authorList>
            <person name="Satari L."/>
            <person name="Molina-Menor E."/>
            <person name="Vidal-Verdu A."/>
            <person name="Pascual J."/>
            <person name="Pereto J."/>
            <person name="Porcar M."/>
        </authorList>
    </citation>
    <scope>NUCLEOTIDE SEQUENCE</scope>
    <source>
        <strain evidence="3">M10.9X</strain>
    </source>
</reference>
<sequence length="606" mass="64692">MACQDAATTGCPYPGRLSDAMAEAIGADGCCIALDGFDASGLALICAQDQKASLRASLTLLARTLLETRDAASFIEPEATVRASGTTFRLFGLRHDPGVNAPMAAASFAFDSARDLARVRKRVLELMPILQVSLQMLATSVMRDGNLSVLERECGSLRRALGTDAVTGLLNTHCFREAGRRRTLESGTRQALLLLDVLHGKRLDMLFGQAFTETYLAELAAALAATLPDAALIGRTGGGEFAVLVPLQGRPGSGALAAIMERCTLGLRNGADRIGRPDLGTALIGACHQSLQTPGLPDLMAKARAALRAARAEEAPGLVFAPAMAARYGAGEIDALFQDAVRCDRVMPWFQPLVDLQDGRCRGFEVLARWTAEDGAVLTPRDFAEVFSDHRIAEDLTARMLDVGLARFHGWCRRAGPAARGARLAVNMTAFDLSNPDLVACLGKRLTAAGLGWQTISLEVTETVILGDGRGLIFDTLQALRRLGAEVAMDDFGTGHGGFQHLRDWPVDRLKIDRDFVRGLENSRHDRAIVEAILNIARRSGIGVVIEGIETAAQLRALHAPGPLPPGTLGQGWLFDAALPPDAMLTAPLRYDIDPQQPVGAESEPA</sequence>
<dbReference type="RefSeq" id="WP_209358459.1">
    <property type="nucleotide sequence ID" value="NZ_JAGISH010000001.1"/>
</dbReference>
<dbReference type="Gene3D" id="3.30.70.270">
    <property type="match status" value="1"/>
</dbReference>
<dbReference type="PANTHER" id="PTHR33121:SF70">
    <property type="entry name" value="SIGNALING PROTEIN YKOW"/>
    <property type="match status" value="1"/>
</dbReference>
<dbReference type="InterPro" id="IPR000160">
    <property type="entry name" value="GGDEF_dom"/>
</dbReference>
<dbReference type="PROSITE" id="PS50887">
    <property type="entry name" value="GGDEF"/>
    <property type="match status" value="1"/>
</dbReference>
<dbReference type="SUPFAM" id="SSF141868">
    <property type="entry name" value="EAL domain-like"/>
    <property type="match status" value="1"/>
</dbReference>
<dbReference type="EMBL" id="JAGISH010000001">
    <property type="protein sequence ID" value="MBP0481043.1"/>
    <property type="molecule type" value="Genomic_DNA"/>
</dbReference>
<feature type="domain" description="EAL" evidence="1">
    <location>
        <begin position="330"/>
        <end position="592"/>
    </location>
</feature>
<dbReference type="Proteomes" id="UP000675940">
    <property type="component" value="Unassembled WGS sequence"/>
</dbReference>
<dbReference type="PANTHER" id="PTHR33121">
    <property type="entry name" value="CYCLIC DI-GMP PHOSPHODIESTERASE PDEF"/>
    <property type="match status" value="1"/>
</dbReference>
<dbReference type="Pfam" id="PF00563">
    <property type="entry name" value="EAL"/>
    <property type="match status" value="1"/>
</dbReference>
<dbReference type="SMART" id="SM00052">
    <property type="entry name" value="EAL"/>
    <property type="match status" value="1"/>
</dbReference>
<dbReference type="InterPro" id="IPR043128">
    <property type="entry name" value="Rev_trsase/Diguanyl_cyclase"/>
</dbReference>
<dbReference type="Pfam" id="PF00990">
    <property type="entry name" value="GGDEF"/>
    <property type="match status" value="1"/>
</dbReference>
<dbReference type="GO" id="GO:0071111">
    <property type="term" value="F:cyclic-guanylate-specific phosphodiesterase activity"/>
    <property type="evidence" value="ECO:0007669"/>
    <property type="project" value="InterPro"/>
</dbReference>
<evidence type="ECO:0000259" key="1">
    <source>
        <dbReference type="PROSITE" id="PS50883"/>
    </source>
</evidence>
<dbReference type="InterPro" id="IPR001633">
    <property type="entry name" value="EAL_dom"/>
</dbReference>
<comment type="caution">
    <text evidence="3">The sequence shown here is derived from an EMBL/GenBank/DDBJ whole genome shotgun (WGS) entry which is preliminary data.</text>
</comment>
<evidence type="ECO:0000259" key="2">
    <source>
        <dbReference type="PROSITE" id="PS50887"/>
    </source>
</evidence>